<comment type="caution">
    <text evidence="2">The sequence shown here is derived from an EMBL/GenBank/DDBJ whole genome shotgun (WGS) entry which is preliminary data.</text>
</comment>
<reference evidence="2 3" key="1">
    <citation type="submission" date="2023-07" db="EMBL/GenBank/DDBJ databases">
        <title>The novel representative of Negativicutes class, Anaeroselena agilis gen. nov. sp. nov.</title>
        <authorList>
            <person name="Prokofeva M.I."/>
            <person name="Elcheninov A.G."/>
            <person name="Klyukina A."/>
            <person name="Kublanov I.V."/>
            <person name="Frolov E.N."/>
            <person name="Podosokorskaya O.A."/>
        </authorList>
    </citation>
    <scope>NUCLEOTIDE SEQUENCE [LARGE SCALE GENOMIC DNA]</scope>
    <source>
        <strain evidence="2 3">4137-cl</strain>
    </source>
</reference>
<proteinExistence type="predicted"/>
<accession>A0ABU3P059</accession>
<dbReference type="Proteomes" id="UP001254848">
    <property type="component" value="Unassembled WGS sequence"/>
</dbReference>
<protein>
    <recommendedName>
        <fullName evidence="4">Outer membrane protein beta-barrel domain-containing protein</fullName>
    </recommendedName>
</protein>
<evidence type="ECO:0000313" key="3">
    <source>
        <dbReference type="Proteomes" id="UP001254848"/>
    </source>
</evidence>
<dbReference type="SUPFAM" id="SSF56935">
    <property type="entry name" value="Porins"/>
    <property type="match status" value="1"/>
</dbReference>
<evidence type="ECO:0008006" key="4">
    <source>
        <dbReference type="Google" id="ProtNLM"/>
    </source>
</evidence>
<keyword evidence="3" id="KW-1185">Reference proteome</keyword>
<name>A0ABU3P059_9FIRM</name>
<dbReference type="RefSeq" id="WP_413780910.1">
    <property type="nucleotide sequence ID" value="NZ_JAUOZS010000001.1"/>
</dbReference>
<gene>
    <name evidence="2" type="ORF">Q4T40_14365</name>
</gene>
<feature type="signal peptide" evidence="1">
    <location>
        <begin position="1"/>
        <end position="21"/>
    </location>
</feature>
<evidence type="ECO:0000256" key="1">
    <source>
        <dbReference type="SAM" id="SignalP"/>
    </source>
</evidence>
<evidence type="ECO:0000313" key="2">
    <source>
        <dbReference type="EMBL" id="MDT8902430.1"/>
    </source>
</evidence>
<keyword evidence="1" id="KW-0732">Signal</keyword>
<sequence length="192" mass="20777">MRKIAIIVAAALLLAAAPVSASPLEDFSPGRWAVDLIWKPGSFSGGNALEFGVATGLGGDWALACRQINFDTGGYHNDYRTHSREINLIRKLGDDFQFYVGHAHTGGGAGIRAKNVIQAGVIATRKLGDRFTLYANLGGGKNVANVEFGLSYRLRPHLELTTTYRHLTVDHIGAGADRHNYRGFGLGLTWKI</sequence>
<feature type="chain" id="PRO_5046393179" description="Outer membrane protein beta-barrel domain-containing protein" evidence="1">
    <location>
        <begin position="22"/>
        <end position="192"/>
    </location>
</feature>
<organism evidence="2 3">
    <name type="scientific">Anaeroselena agilis</name>
    <dbReference type="NCBI Taxonomy" id="3063788"/>
    <lineage>
        <taxon>Bacteria</taxon>
        <taxon>Bacillati</taxon>
        <taxon>Bacillota</taxon>
        <taxon>Negativicutes</taxon>
        <taxon>Acetonemataceae</taxon>
        <taxon>Anaeroselena</taxon>
    </lineage>
</organism>
<dbReference type="EMBL" id="JAUOZS010000001">
    <property type="protein sequence ID" value="MDT8902430.1"/>
    <property type="molecule type" value="Genomic_DNA"/>
</dbReference>